<organism evidence="10 11">
    <name type="scientific">Suillus luteus UH-Slu-Lm8-n1</name>
    <dbReference type="NCBI Taxonomy" id="930992"/>
    <lineage>
        <taxon>Eukaryota</taxon>
        <taxon>Fungi</taxon>
        <taxon>Dikarya</taxon>
        <taxon>Basidiomycota</taxon>
        <taxon>Agaricomycotina</taxon>
        <taxon>Agaricomycetes</taxon>
        <taxon>Agaricomycetidae</taxon>
        <taxon>Boletales</taxon>
        <taxon>Suillineae</taxon>
        <taxon>Suillaceae</taxon>
        <taxon>Suillus</taxon>
    </lineage>
</organism>
<feature type="compositionally biased region" description="Polar residues" evidence="8">
    <location>
        <begin position="292"/>
        <end position="310"/>
    </location>
</feature>
<dbReference type="GO" id="GO:0071013">
    <property type="term" value="C:catalytic step 2 spliceosome"/>
    <property type="evidence" value="ECO:0007669"/>
    <property type="project" value="TreeGrafter"/>
</dbReference>
<dbReference type="Gene3D" id="3.40.30.10">
    <property type="entry name" value="Glutaredoxin"/>
    <property type="match status" value="1"/>
</dbReference>
<dbReference type="HOGENOM" id="CLU_041922_0_0_1"/>
<dbReference type="GO" id="GO:0003723">
    <property type="term" value="F:RNA binding"/>
    <property type="evidence" value="ECO:0007669"/>
    <property type="project" value="TreeGrafter"/>
</dbReference>
<evidence type="ECO:0000313" key="10">
    <source>
        <dbReference type="EMBL" id="KIK44538.1"/>
    </source>
</evidence>
<dbReference type="EMBL" id="KN835188">
    <property type="protein sequence ID" value="KIK44538.1"/>
    <property type="molecule type" value="Genomic_DNA"/>
</dbReference>
<dbReference type="InterPro" id="IPR036249">
    <property type="entry name" value="Thioredoxin-like_sf"/>
</dbReference>
<accession>A0A0D0BMV0</accession>
<dbReference type="InParanoid" id="A0A0D0BMV0"/>
<dbReference type="AlphaFoldDB" id="A0A0D0BMV0"/>
<dbReference type="Proteomes" id="UP000054485">
    <property type="component" value="Unassembled WGS sequence"/>
</dbReference>
<dbReference type="InterPro" id="IPR006568">
    <property type="entry name" value="PSP_pro-rich"/>
</dbReference>
<protein>
    <recommendedName>
        <fullName evidence="9">CCHC-type domain-containing protein</fullName>
    </recommendedName>
</protein>
<keyword evidence="6" id="KW-0539">Nucleus</keyword>
<keyword evidence="11" id="KW-1185">Reference proteome</keyword>
<evidence type="ECO:0000256" key="8">
    <source>
        <dbReference type="SAM" id="MobiDB-lite"/>
    </source>
</evidence>
<evidence type="ECO:0000313" key="11">
    <source>
        <dbReference type="Proteomes" id="UP000054485"/>
    </source>
</evidence>
<evidence type="ECO:0000256" key="2">
    <source>
        <dbReference type="ARBA" id="ARBA00007497"/>
    </source>
</evidence>
<dbReference type="OrthoDB" id="429967at2759"/>
<dbReference type="InterPro" id="IPR008554">
    <property type="entry name" value="Glutaredoxin-like"/>
</dbReference>
<dbReference type="PANTHER" id="PTHR13316">
    <property type="entry name" value="ZINC FINGER, CCHC DOMAIN CONTAINING 8"/>
    <property type="match status" value="1"/>
</dbReference>
<reference evidence="10 11" key="1">
    <citation type="submission" date="2014-04" db="EMBL/GenBank/DDBJ databases">
        <authorList>
            <consortium name="DOE Joint Genome Institute"/>
            <person name="Kuo A."/>
            <person name="Ruytinx J."/>
            <person name="Rineau F."/>
            <person name="Colpaert J."/>
            <person name="Kohler A."/>
            <person name="Nagy L.G."/>
            <person name="Floudas D."/>
            <person name="Copeland A."/>
            <person name="Barry K.W."/>
            <person name="Cichocki N."/>
            <person name="Veneault-Fourrey C."/>
            <person name="LaButti K."/>
            <person name="Lindquist E.A."/>
            <person name="Lipzen A."/>
            <person name="Lundell T."/>
            <person name="Morin E."/>
            <person name="Murat C."/>
            <person name="Sun H."/>
            <person name="Tunlid A."/>
            <person name="Henrissat B."/>
            <person name="Grigoriev I.V."/>
            <person name="Hibbett D.S."/>
            <person name="Martin F."/>
            <person name="Nordberg H.P."/>
            <person name="Cantor M.N."/>
            <person name="Hua S.X."/>
        </authorList>
    </citation>
    <scope>NUCLEOTIDE SEQUENCE [LARGE SCALE GENOMIC DNA]</scope>
    <source>
        <strain evidence="10 11">UH-Slu-Lm8-n1</strain>
    </source>
</reference>
<reference evidence="11" key="2">
    <citation type="submission" date="2015-01" db="EMBL/GenBank/DDBJ databases">
        <title>Evolutionary Origins and Diversification of the Mycorrhizal Mutualists.</title>
        <authorList>
            <consortium name="DOE Joint Genome Institute"/>
            <consortium name="Mycorrhizal Genomics Consortium"/>
            <person name="Kohler A."/>
            <person name="Kuo A."/>
            <person name="Nagy L.G."/>
            <person name="Floudas D."/>
            <person name="Copeland A."/>
            <person name="Barry K.W."/>
            <person name="Cichocki N."/>
            <person name="Veneault-Fourrey C."/>
            <person name="LaButti K."/>
            <person name="Lindquist E.A."/>
            <person name="Lipzen A."/>
            <person name="Lundell T."/>
            <person name="Morin E."/>
            <person name="Murat C."/>
            <person name="Riley R."/>
            <person name="Ohm R."/>
            <person name="Sun H."/>
            <person name="Tunlid A."/>
            <person name="Henrissat B."/>
            <person name="Grigoriev I.V."/>
            <person name="Hibbett D.S."/>
            <person name="Martin F."/>
        </authorList>
    </citation>
    <scope>NUCLEOTIDE SEQUENCE [LARGE SCALE GENOMIC DNA]</scope>
    <source>
        <strain evidence="11">UH-Slu-Lm8-n1</strain>
    </source>
</reference>
<comment type="similarity">
    <text evidence="2">Belongs to the ZCCHC8 family.</text>
</comment>
<evidence type="ECO:0000256" key="4">
    <source>
        <dbReference type="ARBA" id="ARBA00022771"/>
    </source>
</evidence>
<feature type="region of interest" description="Disordered" evidence="8">
    <location>
        <begin position="288"/>
        <end position="311"/>
    </location>
</feature>
<feature type="region of interest" description="Disordered" evidence="8">
    <location>
        <begin position="382"/>
        <end position="412"/>
    </location>
</feature>
<dbReference type="InterPro" id="IPR001878">
    <property type="entry name" value="Znf_CCHC"/>
</dbReference>
<evidence type="ECO:0000256" key="7">
    <source>
        <dbReference type="PROSITE-ProRule" id="PRU00047"/>
    </source>
</evidence>
<dbReference type="Pfam" id="PF04046">
    <property type="entry name" value="PSP"/>
    <property type="match status" value="1"/>
</dbReference>
<dbReference type="GO" id="GO:0008270">
    <property type="term" value="F:zinc ion binding"/>
    <property type="evidence" value="ECO:0007669"/>
    <property type="project" value="UniProtKB-KW"/>
</dbReference>
<dbReference type="SUPFAM" id="SSF52833">
    <property type="entry name" value="Thioredoxin-like"/>
    <property type="match status" value="1"/>
</dbReference>
<dbReference type="STRING" id="930992.A0A0D0BMV0"/>
<name>A0A0D0BMV0_9AGAM</name>
<sequence>MAARLPQVARLILFTGPNCSLCDVAKLELAKVRQSYQFDLEVVNIQDKGQERWKKKYVYWIPALHLDGREIAKGRWDASTILESMRQRNAALEAQEELYFYDRHVSGILGENRSPSPTLLDARFCFNCGSPDHIIGSCPEPHNRPLITLSRQLFNFLRSDGETREPGRFHLVEAWKKQRLEWLEFFQPGKVVGPTLREALGLQHAESGHQCAWLHNMSYWGYPAGWISDTDPRDAVRQRILGDFRTPVHSHPLEDADDDAFLIVSDEEDREVIDLSLATSFYPKSSGDETPVVNNTLSANSDSEPRSSTPRRWATYPNDYFSSDHLFVYNGMIPIPSDVATSRRGNTFTAERRALWEEIISGAPKTLVPPWRLPGAFSSLQSHIEYQPPPPTSAPPPLPPSPPPFPPPPPALSRYCALVTIAEDDSNNSDMDMDLSDDE</sequence>
<gene>
    <name evidence="10" type="ORF">CY34DRAFT_79631</name>
</gene>
<dbReference type="InterPro" id="IPR052115">
    <property type="entry name" value="NEXT_complex_subunit_ZCCHC8"/>
</dbReference>
<dbReference type="GO" id="GO:0005654">
    <property type="term" value="C:nucleoplasm"/>
    <property type="evidence" value="ECO:0007669"/>
    <property type="project" value="UniProtKB-SubCell"/>
</dbReference>
<evidence type="ECO:0000256" key="5">
    <source>
        <dbReference type="ARBA" id="ARBA00022833"/>
    </source>
</evidence>
<feature type="domain" description="CCHC-type" evidence="9">
    <location>
        <begin position="125"/>
        <end position="140"/>
    </location>
</feature>
<keyword evidence="4 7" id="KW-0863">Zinc-finger</keyword>
<keyword evidence="3" id="KW-0479">Metal-binding</keyword>
<evidence type="ECO:0000256" key="6">
    <source>
        <dbReference type="ARBA" id="ARBA00023242"/>
    </source>
</evidence>
<dbReference type="PANTHER" id="PTHR13316:SF0">
    <property type="entry name" value="ZINC FINGER CCHC DOMAIN-CONTAINING PROTEIN 8"/>
    <property type="match status" value="1"/>
</dbReference>
<feature type="compositionally biased region" description="Pro residues" evidence="8">
    <location>
        <begin position="387"/>
        <end position="411"/>
    </location>
</feature>
<dbReference type="PROSITE" id="PS50158">
    <property type="entry name" value="ZF_CCHC"/>
    <property type="match status" value="1"/>
</dbReference>
<proteinExistence type="inferred from homology"/>
<evidence type="ECO:0000259" key="9">
    <source>
        <dbReference type="PROSITE" id="PS50158"/>
    </source>
</evidence>
<evidence type="ECO:0000256" key="3">
    <source>
        <dbReference type="ARBA" id="ARBA00022723"/>
    </source>
</evidence>
<dbReference type="Pfam" id="PF05768">
    <property type="entry name" value="Glrx-like"/>
    <property type="match status" value="1"/>
</dbReference>
<comment type="subcellular location">
    <subcellularLocation>
        <location evidence="1">Nucleus</location>
        <location evidence="1">Nucleoplasm</location>
    </subcellularLocation>
</comment>
<evidence type="ECO:0000256" key="1">
    <source>
        <dbReference type="ARBA" id="ARBA00004642"/>
    </source>
</evidence>
<keyword evidence="5" id="KW-0862">Zinc</keyword>